<reference evidence="5 6" key="1">
    <citation type="submission" date="2018-04" db="EMBL/GenBank/DDBJ databases">
        <title>Chitinophaga fuyangensis sp. nov., isolated from soil in a chemical factory.</title>
        <authorList>
            <person name="Chen K."/>
        </authorList>
    </citation>
    <scope>NUCLEOTIDE SEQUENCE [LARGE SCALE GENOMIC DNA]</scope>
    <source>
        <strain evidence="5 6">LY-1</strain>
    </source>
</reference>
<keyword evidence="4" id="KW-0812">Transmembrane</keyword>
<dbReference type="EMBL" id="QCYK01000003">
    <property type="protein sequence ID" value="PUZ23168.1"/>
    <property type="molecule type" value="Genomic_DNA"/>
</dbReference>
<dbReference type="InterPro" id="IPR029044">
    <property type="entry name" value="Nucleotide-diphossugar_trans"/>
</dbReference>
<gene>
    <name evidence="5" type="ORF">DCC81_22485</name>
</gene>
<evidence type="ECO:0000313" key="6">
    <source>
        <dbReference type="Proteomes" id="UP000244450"/>
    </source>
</evidence>
<dbReference type="OrthoDB" id="1523666at2"/>
<dbReference type="SUPFAM" id="SSF53448">
    <property type="entry name" value="Nucleotide-diphospho-sugar transferases"/>
    <property type="match status" value="1"/>
</dbReference>
<comment type="caution">
    <text evidence="5">The sequence shown here is derived from an EMBL/GenBank/DDBJ whole genome shotgun (WGS) entry which is preliminary data.</text>
</comment>
<comment type="similarity">
    <text evidence="1">Belongs to the glycosyltransferase 2 family.</text>
</comment>
<dbReference type="Gene3D" id="3.90.550.10">
    <property type="entry name" value="Spore Coat Polysaccharide Biosynthesis Protein SpsA, Chain A"/>
    <property type="match status" value="1"/>
</dbReference>
<evidence type="ECO:0000256" key="1">
    <source>
        <dbReference type="ARBA" id="ARBA00006739"/>
    </source>
</evidence>
<name>A0A2T7BDJ4_9BACT</name>
<evidence type="ECO:0000256" key="3">
    <source>
        <dbReference type="ARBA" id="ARBA00022679"/>
    </source>
</evidence>
<dbReference type="GO" id="GO:0016757">
    <property type="term" value="F:glycosyltransferase activity"/>
    <property type="evidence" value="ECO:0007669"/>
    <property type="project" value="UniProtKB-KW"/>
</dbReference>
<evidence type="ECO:0000256" key="2">
    <source>
        <dbReference type="ARBA" id="ARBA00022676"/>
    </source>
</evidence>
<keyword evidence="6" id="KW-1185">Reference proteome</keyword>
<keyword evidence="4" id="KW-1133">Transmembrane helix</keyword>
<dbReference type="Pfam" id="PF13641">
    <property type="entry name" value="Glyco_tranf_2_3"/>
    <property type="match status" value="1"/>
</dbReference>
<feature type="transmembrane region" description="Helical" evidence="4">
    <location>
        <begin position="353"/>
        <end position="373"/>
    </location>
</feature>
<feature type="transmembrane region" description="Helical" evidence="4">
    <location>
        <begin position="299"/>
        <end position="319"/>
    </location>
</feature>
<keyword evidence="3 5" id="KW-0808">Transferase</keyword>
<feature type="transmembrane region" description="Helical" evidence="4">
    <location>
        <begin position="326"/>
        <end position="347"/>
    </location>
</feature>
<dbReference type="Proteomes" id="UP000244450">
    <property type="component" value="Unassembled WGS sequence"/>
</dbReference>
<dbReference type="AlphaFoldDB" id="A0A2T7BDJ4"/>
<organism evidence="5 6">
    <name type="scientific">Chitinophaga parva</name>
    <dbReference type="NCBI Taxonomy" id="2169414"/>
    <lineage>
        <taxon>Bacteria</taxon>
        <taxon>Pseudomonadati</taxon>
        <taxon>Bacteroidota</taxon>
        <taxon>Chitinophagia</taxon>
        <taxon>Chitinophagales</taxon>
        <taxon>Chitinophagaceae</taxon>
        <taxon>Chitinophaga</taxon>
    </lineage>
</organism>
<protein>
    <submittedName>
        <fullName evidence="5">N-glycosyltransferase</fullName>
    </submittedName>
</protein>
<dbReference type="PANTHER" id="PTHR43630:SF1">
    <property type="entry name" value="POLY-BETA-1,6-N-ACETYL-D-GLUCOSAMINE SYNTHASE"/>
    <property type="match status" value="1"/>
</dbReference>
<keyword evidence="2" id="KW-0328">Glycosyltransferase</keyword>
<accession>A0A2T7BDJ4</accession>
<proteinExistence type="inferred from homology"/>
<evidence type="ECO:0000256" key="4">
    <source>
        <dbReference type="SAM" id="Phobius"/>
    </source>
</evidence>
<dbReference type="PANTHER" id="PTHR43630">
    <property type="entry name" value="POLY-BETA-1,6-N-ACETYL-D-GLUCOSAMINE SYNTHASE"/>
    <property type="match status" value="1"/>
</dbReference>
<keyword evidence="4" id="KW-0472">Membrane</keyword>
<sequence>MLLILAFIVFIYLAACVTYNLVLAIAGGLKQRSRLPYQDETTFGRIAILIPAYREDEVIISTVQSYQHLNYPAGKYEVVVIADSLQPATIATLRELDVKVIEVSFEKSTKAKSLNVAFQQLGDDYDMALISDADNILAADFLLKANYLYQQGHEAIQGQRVAKNLDTPFAILDAANEIIANHLYRKGANALGLSSSVIGSGMVFHYPMIKEILQEIQATGGFDKVLQLLVVERGVSIAYLEDAYVYDEKIAHSAVFENQRKRWIASQIVYLRTFWARGWKALFKGQVNYFNLSVCQNALMPRMLLLFILTIGTLLSLVLKPYLGDAWWWMPVLFVLNAITMLIPIPAKFFTNYLFTALLAMPKAVLIMVKLMFRLKGADKTFIHTKHTQTGINNPLLHAPGE</sequence>
<evidence type="ECO:0000313" key="5">
    <source>
        <dbReference type="EMBL" id="PUZ23168.1"/>
    </source>
</evidence>
<dbReference type="RefSeq" id="WP_108688912.1">
    <property type="nucleotide sequence ID" value="NZ_QCYK01000003.1"/>
</dbReference>